<gene>
    <name evidence="3" type="ORF">PARMNEM_LOCUS11853</name>
</gene>
<name>A0AAV1LC75_9NEOP</name>
<dbReference type="Pfam" id="PF13843">
    <property type="entry name" value="DDE_Tnp_1_7"/>
    <property type="match status" value="1"/>
</dbReference>
<dbReference type="InterPro" id="IPR012934">
    <property type="entry name" value="Znf_AD"/>
</dbReference>
<proteinExistence type="predicted"/>
<feature type="domain" description="ZAD" evidence="2">
    <location>
        <begin position="6"/>
        <end position="74"/>
    </location>
</feature>
<dbReference type="GO" id="GO:0008270">
    <property type="term" value="F:zinc ion binding"/>
    <property type="evidence" value="ECO:0007669"/>
    <property type="project" value="InterPro"/>
</dbReference>
<accession>A0AAV1LC75</accession>
<evidence type="ECO:0000313" key="3">
    <source>
        <dbReference type="EMBL" id="CAK1591669.1"/>
    </source>
</evidence>
<comment type="caution">
    <text evidence="3">The sequence shown here is derived from an EMBL/GenBank/DDBJ whole genome shotgun (WGS) entry which is preliminary data.</text>
</comment>
<feature type="region of interest" description="Disordered" evidence="1">
    <location>
        <begin position="481"/>
        <end position="514"/>
    </location>
</feature>
<dbReference type="GO" id="GO:0005634">
    <property type="term" value="C:nucleus"/>
    <property type="evidence" value="ECO:0007669"/>
    <property type="project" value="InterPro"/>
</dbReference>
<dbReference type="InterPro" id="IPR029526">
    <property type="entry name" value="PGBD"/>
</dbReference>
<dbReference type="PANTHER" id="PTHR46599">
    <property type="entry name" value="PIGGYBAC TRANSPOSABLE ELEMENT-DERIVED PROTEIN 4"/>
    <property type="match status" value="1"/>
</dbReference>
<evidence type="ECO:0000313" key="4">
    <source>
        <dbReference type="Proteomes" id="UP001314205"/>
    </source>
</evidence>
<feature type="compositionally biased region" description="Basic and acidic residues" evidence="1">
    <location>
        <begin position="132"/>
        <end position="144"/>
    </location>
</feature>
<evidence type="ECO:0000256" key="1">
    <source>
        <dbReference type="SAM" id="MobiDB-lite"/>
    </source>
</evidence>
<feature type="region of interest" description="Disordered" evidence="1">
    <location>
        <begin position="132"/>
        <end position="156"/>
    </location>
</feature>
<keyword evidence="4" id="KW-1185">Reference proteome</keyword>
<reference evidence="3 4" key="1">
    <citation type="submission" date="2023-11" db="EMBL/GenBank/DDBJ databases">
        <authorList>
            <person name="Hedman E."/>
            <person name="Englund M."/>
            <person name="Stromberg M."/>
            <person name="Nyberg Akerstrom W."/>
            <person name="Nylinder S."/>
            <person name="Jareborg N."/>
            <person name="Kallberg Y."/>
            <person name="Kronander E."/>
        </authorList>
    </citation>
    <scope>NUCLEOTIDE SEQUENCE [LARGE SCALE GENOMIC DNA]</scope>
</reference>
<dbReference type="PANTHER" id="PTHR46599:SF3">
    <property type="entry name" value="PIGGYBAC TRANSPOSABLE ELEMENT-DERIVED PROTEIN 4"/>
    <property type="match status" value="1"/>
</dbReference>
<dbReference type="Proteomes" id="UP001314205">
    <property type="component" value="Unassembled WGS sequence"/>
</dbReference>
<dbReference type="SMART" id="SM00868">
    <property type="entry name" value="zf-AD"/>
    <property type="match status" value="1"/>
</dbReference>
<organism evidence="3 4">
    <name type="scientific">Parnassius mnemosyne</name>
    <name type="common">clouded apollo</name>
    <dbReference type="NCBI Taxonomy" id="213953"/>
    <lineage>
        <taxon>Eukaryota</taxon>
        <taxon>Metazoa</taxon>
        <taxon>Ecdysozoa</taxon>
        <taxon>Arthropoda</taxon>
        <taxon>Hexapoda</taxon>
        <taxon>Insecta</taxon>
        <taxon>Pterygota</taxon>
        <taxon>Neoptera</taxon>
        <taxon>Endopterygota</taxon>
        <taxon>Lepidoptera</taxon>
        <taxon>Glossata</taxon>
        <taxon>Ditrysia</taxon>
        <taxon>Papilionoidea</taxon>
        <taxon>Papilionidae</taxon>
        <taxon>Parnassiinae</taxon>
        <taxon>Parnassini</taxon>
        <taxon>Parnassius</taxon>
        <taxon>Driopa</taxon>
    </lineage>
</organism>
<sequence length="792" mass="91787">MAFSEVCRICLNVNVRMLVLKKTSLQNLYKTLTNRFMDEDEEPIIVCFTCHARLIRCRRLQQQAIESNAVLEQFLAGGSTSIPKPHEARDEIQFTPICHIDIRPVECDVENDCKDEIFCLDSVKVEEDNFENETSKFEENENHDTGNNMVTETDDEVTVTPSTSEQRTLIGVTDKNFDEVIGDWMELNDNLSDCDMDTENEDYFFPVMTSRNATAEPATDTDMTLYEARVLETEDRRNDLAIRAIAPHDYYNFEWKRDKQTFIGRRENFTGTPGATFSITDQTSVVEIFYKMIDTDFIDRICTETNRYADQKIKLLKGQKEFVPTLRLHQWTPTDRDEMVSFLAITILQGIYPLPKEESYFSFNGFATMPYFRKIMSYNRFLLLKSLIHFVDNETITEPNKLCKIQMVTDYFNEKFSHLYYPSQEVVIDESLLKWHGRLGFAQKISSKAAQVGVKTYELCEASSGYLWKFLIYAGKEKTGTAPATATSDETNPTDTDERPDDTDTTEHVITGSSDVRPSNATAKIVYDLVEPLLHRGHTLIMDNFYNSPLLARCLKRQQTDSFGTLRLSREFVPDSLKTITKTQLRQGEVLASYCSDLSVIVWRDANLVSMLSTYHALQIGTRQKYDRLTYKPKVVLDYNKCMGGVDRKDQFLSAQPMERVRNKIWYKKVFRRLFNCAIFNCFILFKTANPNVSHRQFRTTLAEDLLKLHRHIDLTTEPRLVNLRTGLTKRSKTTTTSRPKVEHRHFPIKTGFKQSRCWLCARRKVAARTIWKCLECDKNLCINGCFIEYHT</sequence>
<dbReference type="EMBL" id="CAVLGL010000087">
    <property type="protein sequence ID" value="CAK1591669.1"/>
    <property type="molecule type" value="Genomic_DNA"/>
</dbReference>
<evidence type="ECO:0000259" key="2">
    <source>
        <dbReference type="SMART" id="SM00868"/>
    </source>
</evidence>
<dbReference type="AlphaFoldDB" id="A0AAV1LC75"/>
<protein>
    <recommendedName>
        <fullName evidence="2">ZAD domain-containing protein</fullName>
    </recommendedName>
</protein>